<reference evidence="6" key="1">
    <citation type="journal article" date="2020" name="Stud. Mycol.">
        <title>101 Dothideomycetes genomes: a test case for predicting lifestyles and emergence of pathogens.</title>
        <authorList>
            <person name="Haridas S."/>
            <person name="Albert R."/>
            <person name="Binder M."/>
            <person name="Bloem J."/>
            <person name="Labutti K."/>
            <person name="Salamov A."/>
            <person name="Andreopoulos B."/>
            <person name="Baker S."/>
            <person name="Barry K."/>
            <person name="Bills G."/>
            <person name="Bluhm B."/>
            <person name="Cannon C."/>
            <person name="Castanera R."/>
            <person name="Culley D."/>
            <person name="Daum C."/>
            <person name="Ezra D."/>
            <person name="Gonzalez J."/>
            <person name="Henrissat B."/>
            <person name="Kuo A."/>
            <person name="Liang C."/>
            <person name="Lipzen A."/>
            <person name="Lutzoni F."/>
            <person name="Magnuson J."/>
            <person name="Mondo S."/>
            <person name="Nolan M."/>
            <person name="Ohm R."/>
            <person name="Pangilinan J."/>
            <person name="Park H.-J."/>
            <person name="Ramirez L."/>
            <person name="Alfaro M."/>
            <person name="Sun H."/>
            <person name="Tritt A."/>
            <person name="Yoshinaga Y."/>
            <person name="Zwiers L.-H."/>
            <person name="Turgeon B."/>
            <person name="Goodwin S."/>
            <person name="Spatafora J."/>
            <person name="Crous P."/>
            <person name="Grigoriev I."/>
        </authorList>
    </citation>
    <scope>NUCLEOTIDE SEQUENCE</scope>
    <source>
        <strain evidence="6">CBS 122681</strain>
    </source>
</reference>
<feature type="compositionally biased region" description="Low complexity" evidence="4">
    <location>
        <begin position="39"/>
        <end position="56"/>
    </location>
</feature>
<evidence type="ECO:0000313" key="7">
    <source>
        <dbReference type="Proteomes" id="UP000799324"/>
    </source>
</evidence>
<evidence type="ECO:0000256" key="4">
    <source>
        <dbReference type="SAM" id="MobiDB-lite"/>
    </source>
</evidence>
<dbReference type="PANTHER" id="PTHR46648:SF2">
    <property type="entry name" value="HIT DOMAIN-CONTAINING PROTEIN"/>
    <property type="match status" value="1"/>
</dbReference>
<accession>A0A6A6SKY3</accession>
<evidence type="ECO:0000256" key="2">
    <source>
        <dbReference type="PIRSR" id="PIRSR601310-3"/>
    </source>
</evidence>
<dbReference type="PANTHER" id="PTHR46648">
    <property type="entry name" value="HIT FAMILY PROTEIN 1"/>
    <property type="match status" value="1"/>
</dbReference>
<feature type="short sequence motif" description="Histidine triad motif" evidence="2 3">
    <location>
        <begin position="178"/>
        <end position="182"/>
    </location>
</feature>
<name>A0A6A6SKY3_9PLEO</name>
<dbReference type="GO" id="GO:0009117">
    <property type="term" value="P:nucleotide metabolic process"/>
    <property type="evidence" value="ECO:0007669"/>
    <property type="project" value="TreeGrafter"/>
</dbReference>
<dbReference type="Proteomes" id="UP000799324">
    <property type="component" value="Unassembled WGS sequence"/>
</dbReference>
<gene>
    <name evidence="6" type="ORF">K491DRAFT_698957</name>
</gene>
<evidence type="ECO:0000256" key="1">
    <source>
        <dbReference type="PIRSR" id="PIRSR601310-1"/>
    </source>
</evidence>
<dbReference type="Pfam" id="PF01230">
    <property type="entry name" value="HIT"/>
    <property type="match status" value="1"/>
</dbReference>
<feature type="active site" description="Tele-AMP-histidine intermediate" evidence="1">
    <location>
        <position position="180"/>
    </location>
</feature>
<dbReference type="PROSITE" id="PS00892">
    <property type="entry name" value="HIT_1"/>
    <property type="match status" value="1"/>
</dbReference>
<dbReference type="SUPFAM" id="SSF54197">
    <property type="entry name" value="HIT-like"/>
    <property type="match status" value="1"/>
</dbReference>
<evidence type="ECO:0000313" key="6">
    <source>
        <dbReference type="EMBL" id="KAF2648369.1"/>
    </source>
</evidence>
<dbReference type="EMBL" id="MU004542">
    <property type="protein sequence ID" value="KAF2648369.1"/>
    <property type="molecule type" value="Genomic_DNA"/>
</dbReference>
<dbReference type="InterPro" id="IPR019808">
    <property type="entry name" value="Histidine_triad_CS"/>
</dbReference>
<keyword evidence="7" id="KW-1185">Reference proteome</keyword>
<dbReference type="OrthoDB" id="1915375at2759"/>
<dbReference type="InterPro" id="IPR001310">
    <property type="entry name" value="Histidine_triad_HIT"/>
</dbReference>
<protein>
    <submittedName>
        <fullName evidence="6">HIT-like protein</fullName>
    </submittedName>
</protein>
<feature type="region of interest" description="Disordered" evidence="4">
    <location>
        <begin position="39"/>
        <end position="91"/>
    </location>
</feature>
<sequence>MNELDLHYPPDACPFCNIAAAFPGPVSVSLSASTSTFSASTSTSTSISSPLSESISAAGNDRGKELEAEESETETEGLPSSIPTETSSDPDKTIPSSFIVLASRDVLAFLDILPMTRGHLLVASRQHRVKVADLRGDEGREMGFWLPVLARVVCRITGVEDYNIVQNNGARAAQVVPHVHFHIIPRPETKPEIKSKSWTMFGRGQRDELDDEDGASIAAQMRQALREEVAKVNAALGSKL</sequence>
<dbReference type="GO" id="GO:0003824">
    <property type="term" value="F:catalytic activity"/>
    <property type="evidence" value="ECO:0007669"/>
    <property type="project" value="InterPro"/>
</dbReference>
<feature type="domain" description="HIT" evidence="5">
    <location>
        <begin position="85"/>
        <end position="193"/>
    </location>
</feature>
<dbReference type="InterPro" id="IPR036265">
    <property type="entry name" value="HIT-like_sf"/>
</dbReference>
<organism evidence="6 7">
    <name type="scientific">Lophiostoma macrostomum CBS 122681</name>
    <dbReference type="NCBI Taxonomy" id="1314788"/>
    <lineage>
        <taxon>Eukaryota</taxon>
        <taxon>Fungi</taxon>
        <taxon>Dikarya</taxon>
        <taxon>Ascomycota</taxon>
        <taxon>Pezizomycotina</taxon>
        <taxon>Dothideomycetes</taxon>
        <taxon>Pleosporomycetidae</taxon>
        <taxon>Pleosporales</taxon>
        <taxon>Lophiostomataceae</taxon>
        <taxon>Lophiostoma</taxon>
    </lineage>
</organism>
<dbReference type="PROSITE" id="PS51084">
    <property type="entry name" value="HIT_2"/>
    <property type="match status" value="1"/>
</dbReference>
<dbReference type="Gene3D" id="3.30.428.10">
    <property type="entry name" value="HIT-like"/>
    <property type="match status" value="1"/>
</dbReference>
<evidence type="ECO:0000259" key="5">
    <source>
        <dbReference type="PROSITE" id="PS51084"/>
    </source>
</evidence>
<evidence type="ECO:0000256" key="3">
    <source>
        <dbReference type="PROSITE-ProRule" id="PRU00464"/>
    </source>
</evidence>
<dbReference type="InterPro" id="IPR011146">
    <property type="entry name" value="HIT-like"/>
</dbReference>
<proteinExistence type="predicted"/>
<dbReference type="AlphaFoldDB" id="A0A6A6SKY3"/>